<accession>A0ABQ4BID8</accession>
<comment type="caution">
    <text evidence="1">The sequence shown here is derived from an EMBL/GenBank/DDBJ whole genome shotgun (WGS) entry which is preliminary data.</text>
</comment>
<dbReference type="Proteomes" id="UP000624709">
    <property type="component" value="Unassembled WGS sequence"/>
</dbReference>
<proteinExistence type="predicted"/>
<organism evidence="1 2">
    <name type="scientific">Actinoplanes palleronii</name>
    <dbReference type="NCBI Taxonomy" id="113570"/>
    <lineage>
        <taxon>Bacteria</taxon>
        <taxon>Bacillati</taxon>
        <taxon>Actinomycetota</taxon>
        <taxon>Actinomycetes</taxon>
        <taxon>Micromonosporales</taxon>
        <taxon>Micromonosporaceae</taxon>
        <taxon>Actinoplanes</taxon>
    </lineage>
</organism>
<keyword evidence="2" id="KW-1185">Reference proteome</keyword>
<evidence type="ECO:0000313" key="1">
    <source>
        <dbReference type="EMBL" id="GIE70448.1"/>
    </source>
</evidence>
<gene>
    <name evidence="1" type="ORF">Apa02nite_065560</name>
</gene>
<sequence length="62" mass="6163">MGSVAGVDDGWLSVVPDVRCSPTSGTVDGGIGLTRPGPAMFFALAGFTPPVDAAPRITFVAG</sequence>
<reference evidence="1 2" key="1">
    <citation type="submission" date="2021-01" db="EMBL/GenBank/DDBJ databases">
        <title>Whole genome shotgun sequence of Actinoplanes palleronii NBRC 14916.</title>
        <authorList>
            <person name="Komaki H."/>
            <person name="Tamura T."/>
        </authorList>
    </citation>
    <scope>NUCLEOTIDE SEQUENCE [LARGE SCALE GENOMIC DNA]</scope>
    <source>
        <strain evidence="1 2">NBRC 14916</strain>
    </source>
</reference>
<protein>
    <submittedName>
        <fullName evidence="1">Uncharacterized protein</fullName>
    </submittedName>
</protein>
<evidence type="ECO:0000313" key="2">
    <source>
        <dbReference type="Proteomes" id="UP000624709"/>
    </source>
</evidence>
<dbReference type="EMBL" id="BOMS01000104">
    <property type="protein sequence ID" value="GIE70448.1"/>
    <property type="molecule type" value="Genomic_DNA"/>
</dbReference>
<name>A0ABQ4BID8_9ACTN</name>